<proteinExistence type="predicted"/>
<protein>
    <submittedName>
        <fullName evidence="2">Uncharacterized protein</fullName>
    </submittedName>
</protein>
<feature type="non-terminal residue" evidence="2">
    <location>
        <position position="1"/>
    </location>
</feature>
<name>A0ABW3DQX5_9ACTN</name>
<organism evidence="2 3">
    <name type="scientific">Streptosporangium algeriense</name>
    <dbReference type="NCBI Taxonomy" id="1682748"/>
    <lineage>
        <taxon>Bacteria</taxon>
        <taxon>Bacillati</taxon>
        <taxon>Actinomycetota</taxon>
        <taxon>Actinomycetes</taxon>
        <taxon>Streptosporangiales</taxon>
        <taxon>Streptosporangiaceae</taxon>
        <taxon>Streptosporangium</taxon>
    </lineage>
</organism>
<keyword evidence="3" id="KW-1185">Reference proteome</keyword>
<evidence type="ECO:0000313" key="3">
    <source>
        <dbReference type="Proteomes" id="UP001597024"/>
    </source>
</evidence>
<comment type="caution">
    <text evidence="2">The sequence shown here is derived from an EMBL/GenBank/DDBJ whole genome shotgun (WGS) entry which is preliminary data.</text>
</comment>
<keyword evidence="1" id="KW-1133">Transmembrane helix</keyword>
<keyword evidence="1" id="KW-0812">Transmembrane</keyword>
<feature type="transmembrane region" description="Helical" evidence="1">
    <location>
        <begin position="57"/>
        <end position="74"/>
    </location>
</feature>
<reference evidence="3" key="1">
    <citation type="journal article" date="2019" name="Int. J. Syst. Evol. Microbiol.">
        <title>The Global Catalogue of Microorganisms (GCM) 10K type strain sequencing project: providing services to taxonomists for standard genome sequencing and annotation.</title>
        <authorList>
            <consortium name="The Broad Institute Genomics Platform"/>
            <consortium name="The Broad Institute Genome Sequencing Center for Infectious Disease"/>
            <person name="Wu L."/>
            <person name="Ma J."/>
        </authorList>
    </citation>
    <scope>NUCLEOTIDE SEQUENCE [LARGE SCALE GENOMIC DNA]</scope>
    <source>
        <strain evidence="3">CCUG 62974</strain>
    </source>
</reference>
<evidence type="ECO:0000256" key="1">
    <source>
        <dbReference type="SAM" id="Phobius"/>
    </source>
</evidence>
<gene>
    <name evidence="2" type="ORF">ACFQ08_13520</name>
</gene>
<dbReference type="EMBL" id="JBHTHX010000388">
    <property type="protein sequence ID" value="MFD0885569.1"/>
    <property type="molecule type" value="Genomic_DNA"/>
</dbReference>
<dbReference type="Proteomes" id="UP001597024">
    <property type="component" value="Unassembled WGS sequence"/>
</dbReference>
<evidence type="ECO:0000313" key="2">
    <source>
        <dbReference type="EMBL" id="MFD0885569.1"/>
    </source>
</evidence>
<sequence length="89" mass="9325">IVLINPTDYFLYLPLLPEVAAVLATRSRSAHTLATGNAVFAFAWGVVSLPLPVWGDLLTGIVGLPLVVGAFFAGTRQWAITVGPPATPP</sequence>
<keyword evidence="1" id="KW-0472">Membrane</keyword>
<accession>A0ABW3DQX5</accession>